<evidence type="ECO:0000259" key="3">
    <source>
        <dbReference type="PROSITE" id="PS50198"/>
    </source>
</evidence>
<feature type="domain" description="PpiC" evidence="3">
    <location>
        <begin position="676"/>
        <end position="768"/>
    </location>
</feature>
<dbReference type="Proteomes" id="UP000626109">
    <property type="component" value="Unassembled WGS sequence"/>
</dbReference>
<evidence type="ECO:0000256" key="1">
    <source>
        <dbReference type="PROSITE-ProRule" id="PRU00278"/>
    </source>
</evidence>
<dbReference type="PROSITE" id="PS50198">
    <property type="entry name" value="PPIC_PPIASE_2"/>
    <property type="match status" value="1"/>
</dbReference>
<keyword evidence="1" id="KW-0697">Rotamase</keyword>
<feature type="compositionally biased region" description="Acidic residues" evidence="2">
    <location>
        <begin position="570"/>
        <end position="586"/>
    </location>
</feature>
<dbReference type="GO" id="GO:0003676">
    <property type="term" value="F:nucleic acid binding"/>
    <property type="evidence" value="ECO:0007669"/>
    <property type="project" value="InterPro"/>
</dbReference>
<accession>A0A813J932</accession>
<comment type="caution">
    <text evidence="4">The sequence shown here is derived from an EMBL/GenBank/DDBJ whole genome shotgun (WGS) entry which is preliminary data.</text>
</comment>
<feature type="compositionally biased region" description="Low complexity" evidence="2">
    <location>
        <begin position="360"/>
        <end position="374"/>
    </location>
</feature>
<gene>
    <name evidence="4" type="ORF">PGLA2088_LOCUS17381</name>
</gene>
<evidence type="ECO:0000256" key="2">
    <source>
        <dbReference type="SAM" id="MobiDB-lite"/>
    </source>
</evidence>
<feature type="region of interest" description="Disordered" evidence="2">
    <location>
        <begin position="570"/>
        <end position="590"/>
    </location>
</feature>
<dbReference type="InterPro" id="IPR046357">
    <property type="entry name" value="PPIase_dom_sf"/>
</dbReference>
<proteinExistence type="predicted"/>
<dbReference type="InterPro" id="IPR036397">
    <property type="entry name" value="RNaseH_sf"/>
</dbReference>
<dbReference type="Gene3D" id="3.30.420.10">
    <property type="entry name" value="Ribonuclease H-like superfamily/Ribonuclease H"/>
    <property type="match status" value="1"/>
</dbReference>
<protein>
    <recommendedName>
        <fullName evidence="3">PpiC domain-containing protein</fullName>
    </recommendedName>
</protein>
<name>A0A813J932_POLGL</name>
<dbReference type="Pfam" id="PF13358">
    <property type="entry name" value="DDE_3"/>
    <property type="match status" value="1"/>
</dbReference>
<dbReference type="InterPro" id="IPR000297">
    <property type="entry name" value="PPIase_PpiC"/>
</dbReference>
<dbReference type="SUPFAM" id="SSF54534">
    <property type="entry name" value="FKBP-like"/>
    <property type="match status" value="1"/>
</dbReference>
<dbReference type="GO" id="GO:0003755">
    <property type="term" value="F:peptidyl-prolyl cis-trans isomerase activity"/>
    <property type="evidence" value="ECO:0007669"/>
    <property type="project" value="UniProtKB-KW"/>
</dbReference>
<reference evidence="4" key="1">
    <citation type="submission" date="2021-02" db="EMBL/GenBank/DDBJ databases">
        <authorList>
            <person name="Dougan E. K."/>
            <person name="Rhodes N."/>
            <person name="Thang M."/>
            <person name="Chan C."/>
        </authorList>
    </citation>
    <scope>NUCLEOTIDE SEQUENCE</scope>
</reference>
<dbReference type="EMBL" id="CAJNNW010023018">
    <property type="protein sequence ID" value="CAE8670127.1"/>
    <property type="molecule type" value="Genomic_DNA"/>
</dbReference>
<sequence length="782" mass="85963">MPVISEVVHPLSLNFENQRKVILLRDVKKQSWDDVRKQVTKGVESFLLRRLQALRCESICTAMVLQRELVNEKGVDLEASIIRKVLTRNGYFWLTRAQKRKYSPDVTAQRLAFAKAVLRMSKAQLRERLSLSLDGVVLSMAPKDPLERQNWCAHGDTHMWRKRCEAASPDLAGNDAYGKQVPLCRAVPLWAGISEGGFATVVFHKSKKLCTVEWADIVNGGKLTNAIRSLSPTKPRGPWWVLCDNETFLRTAVSQAAHKAQGISLWSVPPRSPDLNPVEKFWAWLRRTLRQKDWADLRAGRKALDKKAYQARVRSTCRTKRAQAVAASCAGGLRKVCKEVVAKKGAMVAEAISKARRASPSAEPANTKAAAPAEPDLPAQPLWPEAAEVIAASQADCGPDLVSALLVQALQANPAAAAAIFTRVLHRSGGHVGLPVTLLRMPYDSEPASLGMIPQVARLTVAPDLLSFQLAAKERLQRVDFAQVAKILAGTVEGLARAVTVVECWDRLMTVELISGHGLLICVDEPELRDETMLCFLLLVDAAKGKSVTLATAPRPLSEQLARFAEDLGEDSPDWEAPEGPEDEDVPALGEPTKTCKCKEQYDSAIATGLYQLDRPRPEAATKIVGGEKSFDFTMFHKDIWERARKRSEGMLADQKGGALCYRESLPRPECKVAACAQVKIRRVQVNTEDKIMRCYQAMAAGGGTDCHGFLLGASLGRFMTLAKEKSDAVDSKDGGDLGWIARGKVEPRLDVVAFATPRGGCSPPFRVKPACFQLVFVEDRR</sequence>
<organism evidence="4 5">
    <name type="scientific">Polarella glacialis</name>
    <name type="common">Dinoflagellate</name>
    <dbReference type="NCBI Taxonomy" id="89957"/>
    <lineage>
        <taxon>Eukaryota</taxon>
        <taxon>Sar</taxon>
        <taxon>Alveolata</taxon>
        <taxon>Dinophyceae</taxon>
        <taxon>Suessiales</taxon>
        <taxon>Suessiaceae</taxon>
        <taxon>Polarella</taxon>
    </lineage>
</organism>
<dbReference type="InterPro" id="IPR038717">
    <property type="entry name" value="Tc1-like_DDE_dom"/>
</dbReference>
<evidence type="ECO:0000313" key="4">
    <source>
        <dbReference type="EMBL" id="CAE8670127.1"/>
    </source>
</evidence>
<keyword evidence="1" id="KW-0413">Isomerase</keyword>
<dbReference type="Gene3D" id="3.10.50.40">
    <property type="match status" value="1"/>
</dbReference>
<evidence type="ECO:0000313" key="5">
    <source>
        <dbReference type="Proteomes" id="UP000626109"/>
    </source>
</evidence>
<dbReference type="AlphaFoldDB" id="A0A813J932"/>
<feature type="region of interest" description="Disordered" evidence="2">
    <location>
        <begin position="355"/>
        <end position="375"/>
    </location>
</feature>
<dbReference type="Pfam" id="PF00639">
    <property type="entry name" value="Rotamase"/>
    <property type="match status" value="1"/>
</dbReference>